<dbReference type="PANTHER" id="PTHR10811">
    <property type="entry name" value="FRINGE-RELATED"/>
    <property type="match status" value="1"/>
</dbReference>
<dbReference type="FunFam" id="3.90.550.50:FF:000006">
    <property type="entry name" value="Fringe-related protein-like"/>
    <property type="match status" value="1"/>
</dbReference>
<protein>
    <submittedName>
        <fullName evidence="2">Uncharacterized protein</fullName>
    </submittedName>
</protein>
<dbReference type="AlphaFoldDB" id="A0AAW2X113"/>
<evidence type="ECO:0000256" key="1">
    <source>
        <dbReference type="SAM" id="Phobius"/>
    </source>
</evidence>
<proteinExistence type="predicted"/>
<feature type="transmembrane region" description="Helical" evidence="1">
    <location>
        <begin position="38"/>
        <end position="55"/>
    </location>
</feature>
<keyword evidence="1" id="KW-0812">Transmembrane</keyword>
<keyword evidence="1" id="KW-0472">Membrane</keyword>
<name>A0AAW2X113_9LAMI</name>
<sequence>MMKVAQSNSEKFIWDSMRSPSGAPIAVSASQSKPFPKLMVWLILFVSATYMVYTMKLLSSSHHSCGADNFPSRHFPLQELENGAVPSPLNPKKPLQFGSLKQEFQEERKTGLEHIVFGIAASAKLWQKRKEYIKLWWKPEERMRGIVWLDRRVKTYKNETGSLPELRISGDTSNFRYKNKQGHRSAIRISRIVSETLRLGGMDNVRWFVMGDDDTVFVTDNLVRILNKYDHNQYYYIGSSSESHLQNIYFSYGMAYGGGGFAISYPLAKALEKIQDRCIQRYPGLYGSDDRMQACMAELGVPLTKELGFHQDLKSAAFALFKGLCGTSSYPVGVFAPSRCGGANFPERHSSRSSTTAENPMRLDSAGLMQQSICYHKTNGWTISVSWGFAVQIFRGVMSPREIEMPPRTFLNWYRRADYKAYAFNTRPVMRNPCQKPFIFYLSTARMESHTNQTLSVYTQHRDPHPACKWKMADPADIDRVEVYKKADPQLWDRAPRRNCCRVVRSKKQSLVIDVGVCEEGEEIPRVAGILACEDERI</sequence>
<accession>A0AAW2X113</accession>
<gene>
    <name evidence="2" type="ORF">Slati_1917600</name>
</gene>
<comment type="caution">
    <text evidence="2">The sequence shown here is derived from an EMBL/GenBank/DDBJ whole genome shotgun (WGS) entry which is preliminary data.</text>
</comment>
<keyword evidence="1" id="KW-1133">Transmembrane helix</keyword>
<organism evidence="2">
    <name type="scientific">Sesamum latifolium</name>
    <dbReference type="NCBI Taxonomy" id="2727402"/>
    <lineage>
        <taxon>Eukaryota</taxon>
        <taxon>Viridiplantae</taxon>
        <taxon>Streptophyta</taxon>
        <taxon>Embryophyta</taxon>
        <taxon>Tracheophyta</taxon>
        <taxon>Spermatophyta</taxon>
        <taxon>Magnoliopsida</taxon>
        <taxon>eudicotyledons</taxon>
        <taxon>Gunneridae</taxon>
        <taxon>Pentapetalae</taxon>
        <taxon>asterids</taxon>
        <taxon>lamiids</taxon>
        <taxon>Lamiales</taxon>
        <taxon>Pedaliaceae</taxon>
        <taxon>Sesamum</taxon>
    </lineage>
</organism>
<evidence type="ECO:0000313" key="2">
    <source>
        <dbReference type="EMBL" id="KAL0447897.1"/>
    </source>
</evidence>
<dbReference type="Pfam" id="PF04646">
    <property type="entry name" value="DUF604"/>
    <property type="match status" value="1"/>
</dbReference>
<dbReference type="Gene3D" id="3.90.550.50">
    <property type="match status" value="1"/>
</dbReference>
<dbReference type="InterPro" id="IPR006740">
    <property type="entry name" value="DUF604"/>
</dbReference>
<reference evidence="2" key="1">
    <citation type="submission" date="2020-06" db="EMBL/GenBank/DDBJ databases">
        <authorList>
            <person name="Li T."/>
            <person name="Hu X."/>
            <person name="Zhang T."/>
            <person name="Song X."/>
            <person name="Zhang H."/>
            <person name="Dai N."/>
            <person name="Sheng W."/>
            <person name="Hou X."/>
            <person name="Wei L."/>
        </authorList>
    </citation>
    <scope>NUCLEOTIDE SEQUENCE</scope>
    <source>
        <strain evidence="2">KEN1</strain>
        <tissue evidence="2">Leaf</tissue>
    </source>
</reference>
<dbReference type="EMBL" id="JACGWN010000006">
    <property type="protein sequence ID" value="KAL0447897.1"/>
    <property type="molecule type" value="Genomic_DNA"/>
</dbReference>
<reference evidence="2" key="2">
    <citation type="journal article" date="2024" name="Plant">
        <title>Genomic evolution and insights into agronomic trait innovations of Sesamum species.</title>
        <authorList>
            <person name="Miao H."/>
            <person name="Wang L."/>
            <person name="Qu L."/>
            <person name="Liu H."/>
            <person name="Sun Y."/>
            <person name="Le M."/>
            <person name="Wang Q."/>
            <person name="Wei S."/>
            <person name="Zheng Y."/>
            <person name="Lin W."/>
            <person name="Duan Y."/>
            <person name="Cao H."/>
            <person name="Xiong S."/>
            <person name="Wang X."/>
            <person name="Wei L."/>
            <person name="Li C."/>
            <person name="Ma Q."/>
            <person name="Ju M."/>
            <person name="Zhao R."/>
            <person name="Li G."/>
            <person name="Mu C."/>
            <person name="Tian Q."/>
            <person name="Mei H."/>
            <person name="Zhang T."/>
            <person name="Gao T."/>
            <person name="Zhang H."/>
        </authorList>
    </citation>
    <scope>NUCLEOTIDE SEQUENCE</scope>
    <source>
        <strain evidence="2">KEN1</strain>
    </source>
</reference>